<dbReference type="VEuPathDB" id="PlasmoDB:C922_05380"/>
<organism evidence="2 3">
    <name type="scientific">Plasmodium inui San Antonio 1</name>
    <dbReference type="NCBI Taxonomy" id="1237626"/>
    <lineage>
        <taxon>Eukaryota</taxon>
        <taxon>Sar</taxon>
        <taxon>Alveolata</taxon>
        <taxon>Apicomplexa</taxon>
        <taxon>Aconoidasida</taxon>
        <taxon>Haemosporida</taxon>
        <taxon>Plasmodiidae</taxon>
        <taxon>Plasmodium</taxon>
        <taxon>Plasmodium (Plasmodium)</taxon>
    </lineage>
</organism>
<feature type="compositionally biased region" description="Basic and acidic residues" evidence="1">
    <location>
        <begin position="47"/>
        <end position="56"/>
    </location>
</feature>
<dbReference type="RefSeq" id="XP_008819173.1">
    <property type="nucleotide sequence ID" value="XM_008820951.1"/>
</dbReference>
<reference evidence="2 3" key="1">
    <citation type="submission" date="2013-02" db="EMBL/GenBank/DDBJ databases">
        <title>The Genome Sequence of Plasmodium inui San Antonio 1.</title>
        <authorList>
            <consortium name="The Broad Institute Genome Sequencing Platform"/>
            <consortium name="The Broad Institute Genome Sequencing Center for Infectious Disease"/>
            <person name="Neafsey D."/>
            <person name="Cheeseman I."/>
            <person name="Volkman S."/>
            <person name="Adams J."/>
            <person name="Walker B."/>
            <person name="Young S.K."/>
            <person name="Zeng Q."/>
            <person name="Gargeya S."/>
            <person name="Fitzgerald M."/>
            <person name="Haas B."/>
            <person name="Abouelleil A."/>
            <person name="Alvarado L."/>
            <person name="Arachchi H.M."/>
            <person name="Berlin A.M."/>
            <person name="Chapman S.B."/>
            <person name="Dewar J."/>
            <person name="Goldberg J."/>
            <person name="Griggs A."/>
            <person name="Gujja S."/>
            <person name="Hansen M."/>
            <person name="Howarth C."/>
            <person name="Imamovic A."/>
            <person name="Larimer J."/>
            <person name="McCowan C."/>
            <person name="Murphy C."/>
            <person name="Neiman D."/>
            <person name="Pearson M."/>
            <person name="Priest M."/>
            <person name="Roberts A."/>
            <person name="Saif S."/>
            <person name="Shea T."/>
            <person name="Sisk P."/>
            <person name="Sykes S."/>
            <person name="Wortman J."/>
            <person name="Nusbaum C."/>
            <person name="Birren B."/>
        </authorList>
    </citation>
    <scope>NUCLEOTIDE SEQUENCE [LARGE SCALE GENOMIC DNA]</scope>
    <source>
        <strain evidence="2 3">San Antonio 1</strain>
    </source>
</reference>
<dbReference type="AlphaFoldDB" id="W6ZY62"/>
<proteinExistence type="predicted"/>
<sequence>LPQSSTDTGIGLREAKSQCDKFSNTISKKTKSSKKESETTKALGQNQKDERIERTRGGRANDQGR</sequence>
<dbReference type="EMBL" id="KI965522">
    <property type="protein sequence ID" value="EUD64235.1"/>
    <property type="molecule type" value="Genomic_DNA"/>
</dbReference>
<accession>W6ZY62</accession>
<name>W6ZY62_9APIC</name>
<keyword evidence="3" id="KW-1185">Reference proteome</keyword>
<protein>
    <submittedName>
        <fullName evidence="2">Uncharacterized protein</fullName>
    </submittedName>
</protein>
<feature type="non-terminal residue" evidence="2">
    <location>
        <position position="1"/>
    </location>
</feature>
<dbReference type="GeneID" id="20040654"/>
<feature type="region of interest" description="Disordered" evidence="1">
    <location>
        <begin position="21"/>
        <end position="65"/>
    </location>
</feature>
<evidence type="ECO:0000256" key="1">
    <source>
        <dbReference type="SAM" id="MobiDB-lite"/>
    </source>
</evidence>
<gene>
    <name evidence="2" type="ORF">C922_05380</name>
</gene>
<evidence type="ECO:0000313" key="2">
    <source>
        <dbReference type="EMBL" id="EUD64235.1"/>
    </source>
</evidence>
<evidence type="ECO:0000313" key="3">
    <source>
        <dbReference type="Proteomes" id="UP000030640"/>
    </source>
</evidence>
<dbReference type="Proteomes" id="UP000030640">
    <property type="component" value="Unassembled WGS sequence"/>
</dbReference>